<reference evidence="5 6" key="1">
    <citation type="submission" date="2018-07" db="EMBL/GenBank/DDBJ databases">
        <title>Genomic Encyclopedia of Type Strains, Phase IV (KMG-IV): sequencing the most valuable type-strain genomes for metagenomic binning, comparative biology and taxonomic classification.</title>
        <authorList>
            <person name="Goeker M."/>
        </authorList>
    </citation>
    <scope>NUCLEOTIDE SEQUENCE [LARGE SCALE GENOMIC DNA]</scope>
    <source>
        <strain evidence="5 6">DSM 5603</strain>
    </source>
</reference>
<dbReference type="RefSeq" id="WP_114727162.1">
    <property type="nucleotide sequence ID" value="NZ_BJMI01000016.1"/>
</dbReference>
<dbReference type="Proteomes" id="UP000254958">
    <property type="component" value="Unassembled WGS sequence"/>
</dbReference>
<feature type="domain" description="DUF927" evidence="2">
    <location>
        <begin position="276"/>
        <end position="548"/>
    </location>
</feature>
<evidence type="ECO:0000313" key="7">
    <source>
        <dbReference type="Proteomes" id="UP000562982"/>
    </source>
</evidence>
<dbReference type="CDD" id="cd01029">
    <property type="entry name" value="TOPRIM_primases"/>
    <property type="match status" value="1"/>
</dbReference>
<evidence type="ECO:0000313" key="4">
    <source>
        <dbReference type="EMBL" id="MBB2186478.1"/>
    </source>
</evidence>
<dbReference type="EMBL" id="JABEQI010000004">
    <property type="protein sequence ID" value="MBB2186478.1"/>
    <property type="molecule type" value="Genomic_DNA"/>
</dbReference>
<feature type="domain" description="DUF6371" evidence="3">
    <location>
        <begin position="117"/>
        <end position="184"/>
    </location>
</feature>
<evidence type="ECO:0000313" key="5">
    <source>
        <dbReference type="EMBL" id="RDI38144.1"/>
    </source>
</evidence>
<dbReference type="InterPro" id="IPR034154">
    <property type="entry name" value="TOPRIM_DnaG/twinkle"/>
</dbReference>
<proteinExistence type="predicted"/>
<dbReference type="Pfam" id="PF19898">
    <property type="entry name" value="DUF6371"/>
    <property type="match status" value="1"/>
</dbReference>
<evidence type="ECO:0000259" key="2">
    <source>
        <dbReference type="Pfam" id="PF06048"/>
    </source>
</evidence>
<protein>
    <submittedName>
        <fullName evidence="4">DUF927 domain-containing protein</fullName>
    </submittedName>
    <submittedName>
        <fullName evidence="5">Uncharacterized protein (DUF927 family)</fullName>
    </submittedName>
</protein>
<dbReference type="Proteomes" id="UP000562982">
    <property type="component" value="Unassembled WGS sequence"/>
</dbReference>
<gene>
    <name evidence="5" type="ORF">C7453_10481</name>
    <name evidence="4" type="ORF">HLH32_08760</name>
</gene>
<evidence type="ECO:0000259" key="3">
    <source>
        <dbReference type="Pfam" id="PF19898"/>
    </source>
</evidence>
<organism evidence="5 6">
    <name type="scientific">Gluconacetobacter liquefaciens</name>
    <name type="common">Acetobacter liquefaciens</name>
    <dbReference type="NCBI Taxonomy" id="89584"/>
    <lineage>
        <taxon>Bacteria</taxon>
        <taxon>Pseudomonadati</taxon>
        <taxon>Pseudomonadota</taxon>
        <taxon>Alphaproteobacteria</taxon>
        <taxon>Acetobacterales</taxon>
        <taxon>Acetobacteraceae</taxon>
        <taxon>Gluconacetobacter</taxon>
    </lineage>
</organism>
<accession>A0A370G6L0</accession>
<keyword evidence="6" id="KW-1185">Reference proteome</keyword>
<name>A0A370G6L0_GLULI</name>
<comment type="caution">
    <text evidence="5">The sequence shown here is derived from an EMBL/GenBank/DDBJ whole genome shotgun (WGS) entry which is preliminary data.</text>
</comment>
<dbReference type="InterPro" id="IPR009270">
    <property type="entry name" value="DUF927"/>
</dbReference>
<evidence type="ECO:0000313" key="6">
    <source>
        <dbReference type="Proteomes" id="UP000254958"/>
    </source>
</evidence>
<reference evidence="4 7" key="2">
    <citation type="submission" date="2020-04" db="EMBL/GenBank/DDBJ databases">
        <title>Description of novel Gluconacetobacter.</title>
        <authorList>
            <person name="Sombolestani A."/>
        </authorList>
    </citation>
    <scope>NUCLEOTIDE SEQUENCE [LARGE SCALE GENOMIC DNA]</scope>
    <source>
        <strain evidence="4 7">LMG 1382</strain>
    </source>
</reference>
<dbReference type="OrthoDB" id="784829at2"/>
<feature type="region of interest" description="Disordered" evidence="1">
    <location>
        <begin position="1"/>
        <end position="50"/>
    </location>
</feature>
<dbReference type="EMBL" id="QQAW01000004">
    <property type="protein sequence ID" value="RDI38144.1"/>
    <property type="molecule type" value="Genomic_DNA"/>
</dbReference>
<evidence type="ECO:0000256" key="1">
    <source>
        <dbReference type="SAM" id="MobiDB-lite"/>
    </source>
</evidence>
<sequence>MNAVPPNASAALSAGIPADPFRPLTPAERQNATPASGKDEVWEPLSPAPCEPDLPRGASGMWVYHDEEGRPLCARFRVDREDGGKDILPLTYGRRVWIDRTGQRRDITGWHWKQAAKPLPLYGLDRLAAQPDAPVLLVEGEKTADAAQRLFPDYVVMTSQGGGKAVGNNDWLPLGSRTVTIWPDNDEPGMAYADAAITAMREAGALIVRQVALPAGLPDGWDVADDVPPELTSGEIAGVEFLRPCLDQAPLAEANVKMPLGYAMTGKGLQFLPEQTGDVPVFPVWISAPFDVVAETNDGDGFGWGLLIRWLDRDRREHQWAIPKRMVHGEGKDIAGELEDAGLNCSISATRYLRQFIASVHTKTRLRCVDRAGWHRTDDGHAFILPGGFTIGGGRRSVVFQSSRATVGREFTPGGTLADWQKQVAAYAVGNSRLALFVSAAFAGPLLDIMGEQSGGIHLVGKSQSGKSTSAFIAGSVWGKGDRDGQIRAWRGTANGLEGIASETSDTVLILDEMGQAEPREVGEIAYMLANNTGKQRAGRNGDARARKTWRVLFLSTGEVTLAAKMGEAGKRAMAGQEVRLVNIPADAGAGMGAFEQLHDMRSAGALADHLRVASRTFYGVASRHFLEALVRDRAADPKALETVVRAIRSQFEEAYAPAGNVDGQVRSVAARFALIAAAGELATDYGVLPWERGEAMKAAGVCFLAWLGERGSVGASEDVKAVEQVRAFIEQHGESRFTNLERLASLASDLGAIPDSKTINRAGFKRKVETPDGDRWEYLILPVMWKTEICKGLDAANVAKVVRDAGYLVPGNDGKSAQSIRIPGEGRLRLYVVMSKIMGGADA</sequence>
<dbReference type="AlphaFoldDB" id="A0A370G6L0"/>
<dbReference type="Pfam" id="PF06048">
    <property type="entry name" value="DUF927"/>
    <property type="match status" value="1"/>
</dbReference>
<dbReference type="InterPro" id="IPR045951">
    <property type="entry name" value="DUF6371"/>
</dbReference>